<evidence type="ECO:0000313" key="4">
    <source>
        <dbReference type="EMBL" id="GAA50418.1"/>
    </source>
</evidence>
<keyword evidence="5" id="KW-1185">Reference proteome</keyword>
<feature type="region of interest" description="Disordered" evidence="1">
    <location>
        <begin position="1479"/>
        <end position="1508"/>
    </location>
</feature>
<reference key="2">
    <citation type="submission" date="2011-10" db="EMBL/GenBank/DDBJ databases">
        <title>The genome and transcriptome sequence of Clonorchis sinensis provide insights into the carcinogenic liver fluke.</title>
        <authorList>
            <person name="Wang X."/>
            <person name="Huang Y."/>
            <person name="Chen W."/>
            <person name="Liu H."/>
            <person name="Guo L."/>
            <person name="Chen Y."/>
            <person name="Luo F."/>
            <person name="Zhou W."/>
            <person name="Sun J."/>
            <person name="Mao Q."/>
            <person name="Liang P."/>
            <person name="Zhou C."/>
            <person name="Tian Y."/>
            <person name="Men J."/>
            <person name="Lv X."/>
            <person name="Huang L."/>
            <person name="Zhou J."/>
            <person name="Hu Y."/>
            <person name="Li R."/>
            <person name="Zhang F."/>
            <person name="Lei H."/>
            <person name="Li X."/>
            <person name="Hu X."/>
            <person name="Liang C."/>
            <person name="Xu J."/>
            <person name="Wu Z."/>
            <person name="Yu X."/>
        </authorList>
    </citation>
    <scope>NUCLEOTIDE SEQUENCE</scope>
    <source>
        <strain>Henan</strain>
    </source>
</reference>
<dbReference type="GO" id="GO:0010587">
    <property type="term" value="P:miRNA catabolic process"/>
    <property type="evidence" value="ECO:0007669"/>
    <property type="project" value="TreeGrafter"/>
</dbReference>
<reference evidence="4" key="1">
    <citation type="journal article" date="2011" name="Genome Biol.">
        <title>The draft genome of the carcinogenic human liver fluke Clonorchis sinensis.</title>
        <authorList>
            <person name="Wang X."/>
            <person name="Chen W."/>
            <person name="Huang Y."/>
            <person name="Sun J."/>
            <person name="Men J."/>
            <person name="Liu H."/>
            <person name="Luo F."/>
            <person name="Guo L."/>
            <person name="Lv X."/>
            <person name="Deng C."/>
            <person name="Zhou C."/>
            <person name="Fan Y."/>
            <person name="Li X."/>
            <person name="Huang L."/>
            <person name="Hu Y."/>
            <person name="Liang C."/>
            <person name="Hu X."/>
            <person name="Xu J."/>
            <person name="Yu X."/>
        </authorList>
    </citation>
    <scope>NUCLEOTIDE SEQUENCE [LARGE SCALE GENOMIC DNA]</scope>
    <source>
        <strain evidence="4">Henan</strain>
    </source>
</reference>
<dbReference type="Gene3D" id="2.40.50.140">
    <property type="entry name" value="Nucleic acid-binding proteins"/>
    <property type="match status" value="1"/>
</dbReference>
<feature type="region of interest" description="Disordered" evidence="1">
    <location>
        <begin position="1837"/>
        <end position="1856"/>
    </location>
</feature>
<dbReference type="EMBL" id="DF143043">
    <property type="protein sequence ID" value="GAA50418.1"/>
    <property type="molecule type" value="Genomic_DNA"/>
</dbReference>
<dbReference type="InterPro" id="IPR041505">
    <property type="entry name" value="Dis3_CSD2"/>
</dbReference>
<evidence type="ECO:0000313" key="5">
    <source>
        <dbReference type="Proteomes" id="UP000008909"/>
    </source>
</evidence>
<keyword evidence="4" id="KW-0269">Exonuclease</keyword>
<dbReference type="InterPro" id="IPR012340">
    <property type="entry name" value="NA-bd_OB-fold"/>
</dbReference>
<dbReference type="SMART" id="SM00955">
    <property type="entry name" value="RNB"/>
    <property type="match status" value="2"/>
</dbReference>
<dbReference type="InterPro" id="IPR001900">
    <property type="entry name" value="RNase_II/R"/>
</dbReference>
<evidence type="ECO:0000259" key="3">
    <source>
        <dbReference type="SMART" id="SM00955"/>
    </source>
</evidence>
<feature type="transmembrane region" description="Helical" evidence="2">
    <location>
        <begin position="568"/>
        <end position="588"/>
    </location>
</feature>
<dbReference type="PANTHER" id="PTHR23355">
    <property type="entry name" value="RIBONUCLEASE"/>
    <property type="match status" value="1"/>
</dbReference>
<accession>G7YBT4</accession>
<dbReference type="Gene3D" id="2.40.50.690">
    <property type="match status" value="2"/>
</dbReference>
<proteinExistence type="predicted"/>
<keyword evidence="2" id="KW-1133">Transmembrane helix</keyword>
<dbReference type="GO" id="GO:0006402">
    <property type="term" value="P:mRNA catabolic process"/>
    <property type="evidence" value="ECO:0007669"/>
    <property type="project" value="TreeGrafter"/>
</dbReference>
<keyword evidence="2" id="KW-0812">Transmembrane</keyword>
<feature type="compositionally biased region" description="Polar residues" evidence="1">
    <location>
        <begin position="1487"/>
        <end position="1497"/>
    </location>
</feature>
<keyword evidence="4" id="KW-0540">Nuclease</keyword>
<dbReference type="Gene3D" id="2.40.50.700">
    <property type="match status" value="1"/>
</dbReference>
<keyword evidence="4" id="KW-0378">Hydrolase</keyword>
<dbReference type="Pfam" id="PF00773">
    <property type="entry name" value="RNB"/>
    <property type="match status" value="2"/>
</dbReference>
<dbReference type="SUPFAM" id="SSF50249">
    <property type="entry name" value="Nucleic acid-binding proteins"/>
    <property type="match status" value="4"/>
</dbReference>
<dbReference type="GO" id="GO:0000932">
    <property type="term" value="C:P-body"/>
    <property type="evidence" value="ECO:0007669"/>
    <property type="project" value="TreeGrafter"/>
</dbReference>
<organism evidence="4 5">
    <name type="scientific">Clonorchis sinensis</name>
    <name type="common">Chinese liver fluke</name>
    <dbReference type="NCBI Taxonomy" id="79923"/>
    <lineage>
        <taxon>Eukaryota</taxon>
        <taxon>Metazoa</taxon>
        <taxon>Spiralia</taxon>
        <taxon>Lophotrochozoa</taxon>
        <taxon>Platyhelminthes</taxon>
        <taxon>Trematoda</taxon>
        <taxon>Digenea</taxon>
        <taxon>Opisthorchiida</taxon>
        <taxon>Opisthorchiata</taxon>
        <taxon>Opisthorchiidae</taxon>
        <taxon>Clonorchis</taxon>
    </lineage>
</organism>
<dbReference type="InterPro" id="IPR022966">
    <property type="entry name" value="RNase_II/R_CS"/>
</dbReference>
<sequence>MDMKNLKMFQFGCLKNPRLTATQQHNPYCSGIAQWLEREFTDRKGSTELPRSRANRLSRNTLLRYKLPQEQIPDLQVPNTCRYSKKANPVYIPHWSQADILAGLEDKSLLSGTLRINPKHFDDAYIKHPSGDADVFFSGLRARNRALPNDIVAVQIEPKKLWKVFDTFVKDSVPSSSREETKQRKRQSYVTLSEFLASQRHDFEQLVGVEVAKEIAEDLNSCSDPSPPVAPSENCVINHAPWWSIIQRTGKVVGIINRLHSRACIGYLTLPKSTGTPKKDKTAQAVTEADTATSTSVSSKDVANTSTNCWSHARLIQTDTRLPHLLIPRQVCPQAFISDPSSFKHVRYVARITSWPESSLFPTGELLRSLSTDSAKLVEAETDRILVVAGFYSGLESIHRFPDEVEESAKEEVYRANSAFLDELCWRTDFRPLCVFTIDPSTARDLDDALHIRSLSDKEIDELAQDGCPGATYEVGVHIADVSYFVRPNSPLDMESARRATTIYLVQLCVPMLPRILCEELCSLNVGEDKRTFSVVFKVDKYGNILRSSFGRSVIRSCAKLSYENAQSVGFCFAAFSPAIIISYFVLFQLAMQRRQRRFSGGSLRLDQIKTAFVLDDDKQIPLGVAPAICKPSNWLVEEWMLAANESVAERLAKELPETAFLRRHAPPSLNQLSKAADSLKSVGINVNTETAGSIQERKAQLEQEARMLVAVSLLTKTMNLAEYFCLGELPKECTTEHYALNMEFYTHFTSPIRRYADVIVHRQLAAILAREAQNDGNAELANWYAQTVCTPGPSSKQLQTQAEVCNSKKLCARRAGEESAELFYVLFVKESGPLTEVCAVTSVLNRSFDVMLLSCGLTRRVYLQVCDICAIFIDLSNTISLLSFRFLPFFSQSSNPLVYRFSVSCFCAPFLVVSNFDCLLSVFPFRSTPVHVRCCHKGCSFGFLINLDRPLFSCSINQITRGQLRTISPLIAYVEHPICKKRVFIMKPNRNLAAHGDIVVVRILPISKWKVSSYATSSPPALVNSFEEDADSVVPESTVSMDENLESEFAELPLPSKPASETNVRKHDCPSRYCHFFYLKTFGELTSGDSSAWPPGIPEDMKPTDQKTIASMPRSSRLIPVGQVLSVAKRNPRRRRLLGQISFFRPSSGRITRDTVPLDQDAPVDDAICLFIPNSGSHPSVKIVPGGIPEAVLRNRALGLSPNYVCEITGWNRRLNLPYGVISEQLGGMDELELATKQILIEYGLEDKDFLPEHLEGLPKDPDDFRIPSKEYLKRRDFRSCCVLSIDPASAKDIDDALHIRPIDNDLFEVGIHIADVSYFVKPGTALDREAADRTTSVYLVQRVIPMLPAILSSHLCSLQPGADRLAFSVVMKIRTSGEIVDVWFGRTIIRSRTKLSYDEALALMETVDLDSNSEKVKQLHKVIPKPEAPFKLEDVRDALTNLNKIARNLRKQRLQQGALTLQKAKIEFDLPSSTFDPGPFDPIDPSNSAETSSTLDRTRWPRGYSVRSPGPSHQLIEEWMLAANQAVARRLFQAFVQHVSSCSKPTVIDQFRQDVWPGALLRRHEEPTKKNLKELVLLRHLIIGCIPADVTKCCQALYDHSRKLIEAGHSEEERTAIMDALSHLVYVRMKMATYFSLDDLTLINPEVLQSIPTNVDQLFEHTWHYGLSVPLYTHFTSPIRRYADLLVHRQLSAILHESEHQRDPVSQMGRIRKSRRLSESGRTNQPLPQLALQAQWCNSRRMLSRRAQEASQRLFLTACLRDCGPLLMDGTVLDFNASSIKVLLSEFGIIVSCPLKKFLRQVTWELITDPQSSKRADSNSDRDAYDTKTHISTQWTVNQKHHSGNHAQTIEHEPTPDNRRLISLLSVLPCRVYCQKEKLVLLAEFEPPNLDNANNATFDPDQSATSD</sequence>
<dbReference type="PROSITE" id="PS01175">
    <property type="entry name" value="RIBONUCLEASE_II"/>
    <property type="match status" value="2"/>
</dbReference>
<dbReference type="GO" id="GO:0003723">
    <property type="term" value="F:RNA binding"/>
    <property type="evidence" value="ECO:0007669"/>
    <property type="project" value="InterPro"/>
</dbReference>
<dbReference type="GO" id="GO:0000175">
    <property type="term" value="F:3'-5'-RNA exonuclease activity"/>
    <property type="evidence" value="ECO:0007669"/>
    <property type="project" value="TreeGrafter"/>
</dbReference>
<protein>
    <submittedName>
        <fullName evidence="4">DIS3-like exonuclease 2</fullName>
    </submittedName>
</protein>
<gene>
    <name evidence="4" type="ORF">CLF_104519</name>
</gene>
<dbReference type="Pfam" id="PF17849">
    <property type="entry name" value="OB_Dis3"/>
    <property type="match status" value="2"/>
</dbReference>
<name>G7YBT4_CLOSI</name>
<keyword evidence="2" id="KW-0472">Membrane</keyword>
<dbReference type="InterPro" id="IPR050180">
    <property type="entry name" value="RNR_Ribonuclease"/>
</dbReference>
<feature type="domain" description="RNB" evidence="3">
    <location>
        <begin position="427"/>
        <end position="771"/>
    </location>
</feature>
<evidence type="ECO:0000256" key="1">
    <source>
        <dbReference type="SAM" id="MobiDB-lite"/>
    </source>
</evidence>
<dbReference type="Proteomes" id="UP000008909">
    <property type="component" value="Unassembled WGS sequence"/>
</dbReference>
<feature type="domain" description="RNB" evidence="3">
    <location>
        <begin position="1276"/>
        <end position="1699"/>
    </location>
</feature>
<dbReference type="PANTHER" id="PTHR23355:SF9">
    <property type="entry name" value="DIS3-LIKE EXONUCLEASE 2"/>
    <property type="match status" value="1"/>
</dbReference>
<evidence type="ECO:0000256" key="2">
    <source>
        <dbReference type="SAM" id="Phobius"/>
    </source>
</evidence>